<dbReference type="InterPro" id="IPR035684">
    <property type="entry name" value="ArgRS_core"/>
</dbReference>
<evidence type="ECO:0000259" key="11">
    <source>
        <dbReference type="SMART" id="SM00836"/>
    </source>
</evidence>
<dbReference type="Pfam" id="PF03485">
    <property type="entry name" value="Arg_tRNA_synt_N"/>
    <property type="match status" value="1"/>
</dbReference>
<comment type="caution">
    <text evidence="13">The sequence shown here is derived from an EMBL/GenBank/DDBJ whole genome shotgun (WGS) entry which is preliminary data.</text>
</comment>
<dbReference type="SMART" id="SM00836">
    <property type="entry name" value="DALR_1"/>
    <property type="match status" value="1"/>
</dbReference>
<dbReference type="FunFam" id="3.30.1360.70:FF:000010">
    <property type="entry name" value="Arginyl-tRNA synthetase, putative"/>
    <property type="match status" value="1"/>
</dbReference>
<name>A0A1G4IIK9_TRYEQ</name>
<evidence type="ECO:0000256" key="1">
    <source>
        <dbReference type="ARBA" id="ARBA00005594"/>
    </source>
</evidence>
<dbReference type="InterPro" id="IPR009080">
    <property type="entry name" value="tRNAsynth_Ia_anticodon-bd"/>
</dbReference>
<protein>
    <recommendedName>
        <fullName evidence="2">arginine--tRNA ligase</fullName>
        <ecNumber evidence="2">6.1.1.19</ecNumber>
    </recommendedName>
    <alternativeName>
        <fullName evidence="8">Arginyl-tRNA synthetase</fullName>
    </alternativeName>
</protein>
<dbReference type="HAMAP" id="MF_00123">
    <property type="entry name" value="Arg_tRNA_synth"/>
    <property type="match status" value="1"/>
</dbReference>
<dbReference type="Gene3D" id="3.30.1360.70">
    <property type="entry name" value="Arginyl tRNA synthetase N-terminal domain"/>
    <property type="match status" value="1"/>
</dbReference>
<organism evidence="13 14">
    <name type="scientific">Trypanosoma equiperdum</name>
    <dbReference type="NCBI Taxonomy" id="5694"/>
    <lineage>
        <taxon>Eukaryota</taxon>
        <taxon>Discoba</taxon>
        <taxon>Euglenozoa</taxon>
        <taxon>Kinetoplastea</taxon>
        <taxon>Metakinetoplastina</taxon>
        <taxon>Trypanosomatida</taxon>
        <taxon>Trypanosomatidae</taxon>
        <taxon>Trypanosoma</taxon>
    </lineage>
</organism>
<dbReference type="AlphaFoldDB" id="A0A1G4IIK9"/>
<dbReference type="Pfam" id="PF05746">
    <property type="entry name" value="DALR_1"/>
    <property type="match status" value="1"/>
</dbReference>
<dbReference type="GO" id="GO:0005524">
    <property type="term" value="F:ATP binding"/>
    <property type="evidence" value="ECO:0007669"/>
    <property type="project" value="UniProtKB-KW"/>
</dbReference>
<proteinExistence type="inferred from homology"/>
<sequence>MAKYIAGPNVELSLKEIVHRAIKRAFPSINPPEILITLGKTTEYQCNNAMGLVKLLSSASPPIKTSPALVGEELKKNLEENDMIESFEPTPQGFINITIKPMWVAGTVGKVLREGIRPPNLPKQKVLVDFSSPNIAKEMHVGHLRSTIIGEAICRLFEFCQYEVHRINHIGDWGTAFGMLILFLRRKHPNFTEEVPNISDLTTFYREAKKCFDEDAEFKEQARLQVVKLQALEEESMKAWKIICDISRKEFLQIYERLNVTIEERGESFYNPLIPEVLKLLDEAGKLVESNGAKITVLSDKKSISALDAKDMAKLAAPHLLWAGKDTRVEFHPNMITAMREVGVLKGEEGNETVALSKKDAKPLKNFDIRTDVDKLVSLLQPLFKNKMSPLFREVFEAAGIVDGENITIPRFSFPLMIVKSDGGYTYDTTDVATMYHRFVLEKMDRVVYCTDVGQYEHLRMCADLAKDMGWMDRGTWSHAGFGLVTGADGKKIKTRSGESAKLKDLLDEAVERSRAILEEREKGDRAQGHTKEDIDELSKKIGIGAVKYFDLKQSRLNDYAFSYEKMLDLSGNTAVFLLYQYARLCSIERKCGVDREQFLSSEVVIETPQEKKLALCVLRMDSVVIRTVDDLLLHHLTDFAYELVSCFSDFFQNCKVIGHEQQNSRLCLVELTRLTLKQVLDILNIDVAEKI</sequence>
<dbReference type="InterPro" id="IPR036695">
    <property type="entry name" value="Arg-tRNA-synth_N_sf"/>
</dbReference>
<dbReference type="PANTHER" id="PTHR11956:SF5">
    <property type="entry name" value="ARGININE--TRNA LIGASE, CYTOPLASMIC"/>
    <property type="match status" value="1"/>
</dbReference>
<gene>
    <name evidence="13" type="ORF">TEOVI_000372000</name>
</gene>
<evidence type="ECO:0000256" key="8">
    <source>
        <dbReference type="ARBA" id="ARBA00033033"/>
    </source>
</evidence>
<dbReference type="VEuPathDB" id="TriTrypDB:TEOVI_000372000"/>
<evidence type="ECO:0000313" key="14">
    <source>
        <dbReference type="Proteomes" id="UP000195570"/>
    </source>
</evidence>
<evidence type="ECO:0000313" key="13">
    <source>
        <dbReference type="EMBL" id="SCU72144.1"/>
    </source>
</evidence>
<dbReference type="InterPro" id="IPR014729">
    <property type="entry name" value="Rossmann-like_a/b/a_fold"/>
</dbReference>
<evidence type="ECO:0000256" key="10">
    <source>
        <dbReference type="RuleBase" id="RU363038"/>
    </source>
</evidence>
<dbReference type="EC" id="6.1.1.19" evidence="2"/>
<comment type="catalytic activity">
    <reaction evidence="9">
        <text>tRNA(Arg) + L-arginine + ATP = L-arginyl-tRNA(Arg) + AMP + diphosphate</text>
        <dbReference type="Rhea" id="RHEA:20301"/>
        <dbReference type="Rhea" id="RHEA-COMP:9658"/>
        <dbReference type="Rhea" id="RHEA-COMP:9673"/>
        <dbReference type="ChEBI" id="CHEBI:30616"/>
        <dbReference type="ChEBI" id="CHEBI:32682"/>
        <dbReference type="ChEBI" id="CHEBI:33019"/>
        <dbReference type="ChEBI" id="CHEBI:78442"/>
        <dbReference type="ChEBI" id="CHEBI:78513"/>
        <dbReference type="ChEBI" id="CHEBI:456215"/>
        <dbReference type="EC" id="6.1.1.19"/>
    </reaction>
</comment>
<dbReference type="GO" id="GO:0004814">
    <property type="term" value="F:arginine-tRNA ligase activity"/>
    <property type="evidence" value="ECO:0007669"/>
    <property type="project" value="UniProtKB-EC"/>
</dbReference>
<dbReference type="InterPro" id="IPR001412">
    <property type="entry name" value="aa-tRNA-synth_I_CS"/>
</dbReference>
<dbReference type="GO" id="GO:0006420">
    <property type="term" value="P:arginyl-tRNA aminoacylation"/>
    <property type="evidence" value="ECO:0007669"/>
    <property type="project" value="InterPro"/>
</dbReference>
<dbReference type="Proteomes" id="UP000195570">
    <property type="component" value="Unassembled WGS sequence"/>
</dbReference>
<dbReference type="GeneID" id="92377660"/>
<accession>A0A1G4IIK9</accession>
<dbReference type="SMART" id="SM01016">
    <property type="entry name" value="Arg_tRNA_synt_N"/>
    <property type="match status" value="1"/>
</dbReference>
<evidence type="ECO:0000256" key="9">
    <source>
        <dbReference type="ARBA" id="ARBA00049339"/>
    </source>
</evidence>
<dbReference type="InterPro" id="IPR008909">
    <property type="entry name" value="DALR_anticod-bd"/>
</dbReference>
<dbReference type="PRINTS" id="PR01038">
    <property type="entry name" value="TRNASYNTHARG"/>
</dbReference>
<evidence type="ECO:0000256" key="2">
    <source>
        <dbReference type="ARBA" id="ARBA00012837"/>
    </source>
</evidence>
<feature type="domain" description="DALR anticodon binding" evidence="11">
    <location>
        <begin position="578"/>
        <end position="692"/>
    </location>
</feature>
<dbReference type="PROSITE" id="PS00178">
    <property type="entry name" value="AA_TRNA_LIGASE_I"/>
    <property type="match status" value="1"/>
</dbReference>
<evidence type="ECO:0000256" key="3">
    <source>
        <dbReference type="ARBA" id="ARBA00022598"/>
    </source>
</evidence>
<dbReference type="PANTHER" id="PTHR11956">
    <property type="entry name" value="ARGINYL-TRNA SYNTHETASE"/>
    <property type="match status" value="1"/>
</dbReference>
<feature type="domain" description="Arginyl tRNA synthetase N-terminal" evidence="12">
    <location>
        <begin position="12"/>
        <end position="99"/>
    </location>
</feature>
<dbReference type="GO" id="GO:0005737">
    <property type="term" value="C:cytoplasm"/>
    <property type="evidence" value="ECO:0007669"/>
    <property type="project" value="InterPro"/>
</dbReference>
<keyword evidence="3 10" id="KW-0436">Ligase</keyword>
<dbReference type="EMBL" id="CZPT02001805">
    <property type="protein sequence ID" value="SCU72144.1"/>
    <property type="molecule type" value="Genomic_DNA"/>
</dbReference>
<dbReference type="Gene3D" id="3.40.50.620">
    <property type="entry name" value="HUPs"/>
    <property type="match status" value="1"/>
</dbReference>
<keyword evidence="5 10" id="KW-0067">ATP-binding</keyword>
<reference evidence="13" key="1">
    <citation type="submission" date="2016-09" db="EMBL/GenBank/DDBJ databases">
        <authorList>
            <person name="Hebert L."/>
            <person name="Moumen B."/>
        </authorList>
    </citation>
    <scope>NUCLEOTIDE SEQUENCE [LARGE SCALE GENOMIC DNA]</scope>
    <source>
        <strain evidence="13">OVI</strain>
    </source>
</reference>
<dbReference type="SUPFAM" id="SSF47323">
    <property type="entry name" value="Anticodon-binding domain of a subclass of class I aminoacyl-tRNA synthetases"/>
    <property type="match status" value="1"/>
</dbReference>
<evidence type="ECO:0000256" key="7">
    <source>
        <dbReference type="ARBA" id="ARBA00023146"/>
    </source>
</evidence>
<dbReference type="InterPro" id="IPR005148">
    <property type="entry name" value="Arg-tRNA-synth_N"/>
</dbReference>
<evidence type="ECO:0000256" key="4">
    <source>
        <dbReference type="ARBA" id="ARBA00022741"/>
    </source>
</evidence>
<dbReference type="Gene3D" id="1.10.730.10">
    <property type="entry name" value="Isoleucyl-tRNA Synthetase, Domain 1"/>
    <property type="match status" value="1"/>
</dbReference>
<dbReference type="SUPFAM" id="SSF52374">
    <property type="entry name" value="Nucleotidylyl transferase"/>
    <property type="match status" value="1"/>
</dbReference>
<keyword evidence="6 10" id="KW-0648">Protein biosynthesis</keyword>
<evidence type="ECO:0000259" key="12">
    <source>
        <dbReference type="SMART" id="SM01016"/>
    </source>
</evidence>
<keyword evidence="7 10" id="KW-0030">Aminoacyl-tRNA synthetase</keyword>
<evidence type="ECO:0000256" key="6">
    <source>
        <dbReference type="ARBA" id="ARBA00022917"/>
    </source>
</evidence>
<dbReference type="Pfam" id="PF00750">
    <property type="entry name" value="tRNA-synt_1d"/>
    <property type="match status" value="2"/>
</dbReference>
<dbReference type="InterPro" id="IPR001278">
    <property type="entry name" value="Arg-tRNA-ligase"/>
</dbReference>
<keyword evidence="4 10" id="KW-0547">Nucleotide-binding</keyword>
<keyword evidence="14" id="KW-1185">Reference proteome</keyword>
<dbReference type="RefSeq" id="XP_067082685.1">
    <property type="nucleotide sequence ID" value="XM_067226584.1"/>
</dbReference>
<evidence type="ECO:0000256" key="5">
    <source>
        <dbReference type="ARBA" id="ARBA00022840"/>
    </source>
</evidence>
<dbReference type="SUPFAM" id="SSF55190">
    <property type="entry name" value="Arginyl-tRNA synthetase (ArgRS), N-terminal 'additional' domain"/>
    <property type="match status" value="1"/>
</dbReference>
<comment type="similarity">
    <text evidence="1 10">Belongs to the class-I aminoacyl-tRNA synthetase family.</text>
</comment>